<dbReference type="InterPro" id="IPR011761">
    <property type="entry name" value="ATP-grasp"/>
</dbReference>
<keyword evidence="6" id="KW-0479">Metal-binding</keyword>
<dbReference type="InterPro" id="IPR013815">
    <property type="entry name" value="ATP_grasp_subdomain_1"/>
</dbReference>
<evidence type="ECO:0000256" key="13">
    <source>
        <dbReference type="ARBA" id="ARBA00042864"/>
    </source>
</evidence>
<dbReference type="Gene3D" id="3.30.470.20">
    <property type="entry name" value="ATP-grasp fold, B domain"/>
    <property type="match status" value="1"/>
</dbReference>
<dbReference type="AlphaFoldDB" id="A0A1V2AAZ4"/>
<evidence type="ECO:0000256" key="6">
    <source>
        <dbReference type="ARBA" id="ARBA00022723"/>
    </source>
</evidence>
<dbReference type="Gene3D" id="3.90.600.10">
    <property type="entry name" value="Phosphoribosylglycinamide synthetase, C-terminal domain"/>
    <property type="match status" value="1"/>
</dbReference>
<evidence type="ECO:0000256" key="4">
    <source>
        <dbReference type="ARBA" id="ARBA00013255"/>
    </source>
</evidence>
<dbReference type="RefSeq" id="WP_076764048.1">
    <property type="nucleotide sequence ID" value="NZ_MSFI01000006.1"/>
</dbReference>
<evidence type="ECO:0000259" key="16">
    <source>
        <dbReference type="PROSITE" id="PS50975"/>
    </source>
</evidence>
<evidence type="ECO:0000256" key="5">
    <source>
        <dbReference type="ARBA" id="ARBA00022598"/>
    </source>
</evidence>
<evidence type="ECO:0000313" key="18">
    <source>
        <dbReference type="Proteomes" id="UP000188613"/>
    </source>
</evidence>
<dbReference type="PANTHER" id="PTHR43472">
    <property type="entry name" value="PHOSPHORIBOSYLAMINE--GLYCINE LIGASE"/>
    <property type="match status" value="1"/>
</dbReference>
<comment type="catalytic activity">
    <reaction evidence="14">
        <text>5-phospho-beta-D-ribosylamine + glycine + ATP = N(1)-(5-phospho-beta-D-ribosyl)glycinamide + ADP + phosphate + H(+)</text>
        <dbReference type="Rhea" id="RHEA:17453"/>
        <dbReference type="ChEBI" id="CHEBI:15378"/>
        <dbReference type="ChEBI" id="CHEBI:30616"/>
        <dbReference type="ChEBI" id="CHEBI:43474"/>
        <dbReference type="ChEBI" id="CHEBI:57305"/>
        <dbReference type="ChEBI" id="CHEBI:58681"/>
        <dbReference type="ChEBI" id="CHEBI:143788"/>
        <dbReference type="ChEBI" id="CHEBI:456216"/>
        <dbReference type="EC" id="6.3.4.13"/>
    </reaction>
</comment>
<evidence type="ECO:0000313" key="17">
    <source>
        <dbReference type="EMBL" id="OMP68012.1"/>
    </source>
</evidence>
<keyword evidence="9 15" id="KW-0067">ATP-binding</keyword>
<evidence type="ECO:0000256" key="1">
    <source>
        <dbReference type="ARBA" id="ARBA00001936"/>
    </source>
</evidence>
<dbReference type="InterPro" id="IPR020561">
    <property type="entry name" value="PRibGlycinamid_synth_ATP-grasp"/>
</dbReference>
<dbReference type="InterPro" id="IPR020560">
    <property type="entry name" value="PRibGlycinamide_synth_C-dom"/>
</dbReference>
<name>A0A1V2AAZ4_9BACI</name>
<proteinExistence type="inferred from homology"/>
<dbReference type="PROSITE" id="PS00184">
    <property type="entry name" value="GARS"/>
    <property type="match status" value="1"/>
</dbReference>
<comment type="pathway">
    <text evidence="3 14">Purine metabolism; IMP biosynthesis via de novo pathway; N(1)-(5-phospho-D-ribosyl)glycinamide from 5-phospho-alpha-D-ribose 1-diphosphate: step 2/2.</text>
</comment>
<dbReference type="InterPro" id="IPR000115">
    <property type="entry name" value="PRibGlycinamide_synth"/>
</dbReference>
<dbReference type="EMBL" id="MSFI01000006">
    <property type="protein sequence ID" value="OMP68012.1"/>
    <property type="molecule type" value="Genomic_DNA"/>
</dbReference>
<dbReference type="SUPFAM" id="SSF56059">
    <property type="entry name" value="Glutathione synthetase ATP-binding domain-like"/>
    <property type="match status" value="1"/>
</dbReference>
<comment type="cofactor">
    <cofactor evidence="1">
        <name>Mn(2+)</name>
        <dbReference type="ChEBI" id="CHEBI:29035"/>
    </cofactor>
</comment>
<dbReference type="GO" id="GO:0006189">
    <property type="term" value="P:'de novo' IMP biosynthetic process"/>
    <property type="evidence" value="ECO:0007669"/>
    <property type="project" value="UniProtKB-UniRule"/>
</dbReference>
<dbReference type="SUPFAM" id="SSF51246">
    <property type="entry name" value="Rudiment single hybrid motif"/>
    <property type="match status" value="1"/>
</dbReference>
<dbReference type="PANTHER" id="PTHR43472:SF1">
    <property type="entry name" value="PHOSPHORIBOSYLAMINE--GLYCINE LIGASE, CHLOROPLASTIC"/>
    <property type="match status" value="1"/>
</dbReference>
<evidence type="ECO:0000256" key="14">
    <source>
        <dbReference type="HAMAP-Rule" id="MF_00138"/>
    </source>
</evidence>
<evidence type="ECO:0000256" key="15">
    <source>
        <dbReference type="PROSITE-ProRule" id="PRU00409"/>
    </source>
</evidence>
<dbReference type="FunFam" id="3.40.50.20:FF:000006">
    <property type="entry name" value="Phosphoribosylamine--glycine ligase, chloroplastic"/>
    <property type="match status" value="1"/>
</dbReference>
<dbReference type="Proteomes" id="UP000188613">
    <property type="component" value="Unassembled WGS sequence"/>
</dbReference>
<evidence type="ECO:0000256" key="9">
    <source>
        <dbReference type="ARBA" id="ARBA00022840"/>
    </source>
</evidence>
<evidence type="ECO:0000256" key="2">
    <source>
        <dbReference type="ARBA" id="ARBA00001946"/>
    </source>
</evidence>
<keyword evidence="5 14" id="KW-0436">Ligase</keyword>
<gene>
    <name evidence="14" type="primary">purD</name>
    <name evidence="17" type="ORF">BTO28_03390</name>
</gene>
<keyword evidence="10" id="KW-0464">Manganese</keyword>
<evidence type="ECO:0000256" key="8">
    <source>
        <dbReference type="ARBA" id="ARBA00022755"/>
    </source>
</evidence>
<dbReference type="SMART" id="SM01209">
    <property type="entry name" value="GARS_A"/>
    <property type="match status" value="1"/>
</dbReference>
<dbReference type="Pfam" id="PF01071">
    <property type="entry name" value="GARS_A"/>
    <property type="match status" value="1"/>
</dbReference>
<dbReference type="STRING" id="1714355.BTO28_03390"/>
<dbReference type="GO" id="GO:0046872">
    <property type="term" value="F:metal ion binding"/>
    <property type="evidence" value="ECO:0007669"/>
    <property type="project" value="UniProtKB-KW"/>
</dbReference>
<evidence type="ECO:0000256" key="11">
    <source>
        <dbReference type="ARBA" id="ARBA00038345"/>
    </source>
</evidence>
<dbReference type="HAMAP" id="MF_00138">
    <property type="entry name" value="GARS"/>
    <property type="match status" value="1"/>
</dbReference>
<dbReference type="Gene3D" id="3.40.50.20">
    <property type="match status" value="1"/>
</dbReference>
<accession>A0A1V2AAZ4</accession>
<organism evidence="17 18">
    <name type="scientific">Domibacillus epiphyticus</name>
    <dbReference type="NCBI Taxonomy" id="1714355"/>
    <lineage>
        <taxon>Bacteria</taxon>
        <taxon>Bacillati</taxon>
        <taxon>Bacillota</taxon>
        <taxon>Bacilli</taxon>
        <taxon>Bacillales</taxon>
        <taxon>Bacillaceae</taxon>
        <taxon>Domibacillus</taxon>
    </lineage>
</organism>
<feature type="domain" description="ATP-grasp" evidence="16">
    <location>
        <begin position="107"/>
        <end position="313"/>
    </location>
</feature>
<evidence type="ECO:0000256" key="7">
    <source>
        <dbReference type="ARBA" id="ARBA00022741"/>
    </source>
</evidence>
<keyword evidence="7 15" id="KW-0547">Nucleotide-binding</keyword>
<evidence type="ECO:0000256" key="10">
    <source>
        <dbReference type="ARBA" id="ARBA00023211"/>
    </source>
</evidence>
<dbReference type="SUPFAM" id="SSF52440">
    <property type="entry name" value="PreATP-grasp domain"/>
    <property type="match status" value="1"/>
</dbReference>
<protein>
    <recommendedName>
        <fullName evidence="4 14">Phosphoribosylamine--glycine ligase</fullName>
        <ecNumber evidence="4 14">6.3.4.13</ecNumber>
    </recommendedName>
    <alternativeName>
        <fullName evidence="14">GARS</fullName>
    </alternativeName>
    <alternativeName>
        <fullName evidence="12 14">Glycinamide ribonucleotide synthetase</fullName>
    </alternativeName>
    <alternativeName>
        <fullName evidence="13 14">Phosphoribosylglycinamide synthetase</fullName>
    </alternativeName>
</protein>
<dbReference type="OrthoDB" id="9807240at2"/>
<dbReference type="GO" id="GO:0009113">
    <property type="term" value="P:purine nucleobase biosynthetic process"/>
    <property type="evidence" value="ECO:0007669"/>
    <property type="project" value="InterPro"/>
</dbReference>
<dbReference type="GO" id="GO:0005524">
    <property type="term" value="F:ATP binding"/>
    <property type="evidence" value="ECO:0007669"/>
    <property type="project" value="UniProtKB-UniRule"/>
</dbReference>
<dbReference type="NCBIfam" id="TIGR00877">
    <property type="entry name" value="purD"/>
    <property type="match status" value="1"/>
</dbReference>
<keyword evidence="18" id="KW-1185">Reference proteome</keyword>
<reference evidence="17 18" key="1">
    <citation type="submission" date="2016-12" db="EMBL/GenBank/DDBJ databases">
        <title>Domibacillus sp. SAB 38T whole genome sequencing.</title>
        <authorList>
            <person name="Verma A."/>
            <person name="Ojha A.K."/>
            <person name="Krishnamurthi S."/>
        </authorList>
    </citation>
    <scope>NUCLEOTIDE SEQUENCE [LARGE SCALE GENOMIC DNA]</scope>
    <source>
        <strain evidence="17 18">SAB 38</strain>
    </source>
</reference>
<dbReference type="InterPro" id="IPR020559">
    <property type="entry name" value="PRibGlycinamide_synth_CS"/>
</dbReference>
<comment type="similarity">
    <text evidence="11 14">Belongs to the GARS family.</text>
</comment>
<dbReference type="InterPro" id="IPR020562">
    <property type="entry name" value="PRibGlycinamide_synth_N"/>
</dbReference>
<dbReference type="InterPro" id="IPR016185">
    <property type="entry name" value="PreATP-grasp_dom_sf"/>
</dbReference>
<comment type="caution">
    <text evidence="17">The sequence shown here is derived from an EMBL/GenBank/DDBJ whole genome shotgun (WGS) entry which is preliminary data.</text>
</comment>
<dbReference type="Pfam" id="PF02844">
    <property type="entry name" value="GARS_N"/>
    <property type="match status" value="1"/>
</dbReference>
<dbReference type="InterPro" id="IPR037123">
    <property type="entry name" value="PRibGlycinamide_synth_C_sf"/>
</dbReference>
<dbReference type="SMART" id="SM01210">
    <property type="entry name" value="GARS_C"/>
    <property type="match status" value="1"/>
</dbReference>
<dbReference type="InterPro" id="IPR011054">
    <property type="entry name" value="Rudment_hybrid_motif"/>
</dbReference>
<dbReference type="Gene3D" id="3.30.1490.20">
    <property type="entry name" value="ATP-grasp fold, A domain"/>
    <property type="match status" value="1"/>
</dbReference>
<comment type="cofactor">
    <cofactor evidence="2">
        <name>Mg(2+)</name>
        <dbReference type="ChEBI" id="CHEBI:18420"/>
    </cofactor>
</comment>
<keyword evidence="8 14" id="KW-0658">Purine biosynthesis</keyword>
<dbReference type="FunFam" id="3.30.1490.20:FF:000006">
    <property type="entry name" value="phosphoribosylamine--glycine ligase, chloroplastic-like"/>
    <property type="match status" value="1"/>
</dbReference>
<evidence type="ECO:0000256" key="3">
    <source>
        <dbReference type="ARBA" id="ARBA00005174"/>
    </source>
</evidence>
<dbReference type="EC" id="6.3.4.13" evidence="4 14"/>
<dbReference type="Pfam" id="PF02843">
    <property type="entry name" value="GARS_C"/>
    <property type="match status" value="1"/>
</dbReference>
<dbReference type="FunFam" id="3.30.470.20:FF:000018">
    <property type="entry name" value="Trifunctional purine biosynthetic protein adenosine-3"/>
    <property type="match status" value="1"/>
</dbReference>
<sequence>MNVLVVGRGGREHAICKKVAESPLVENVFCAPGNAGISRDAHIVNIDEMNFADIAAFAKEQKVGLVIVGPENPLEAGITDYLKKEGLNVFGPNQNAAILEGSKSFSKMMMEKYNIPTARYQSFEDYEAAKAYIEKEGAPIVLKADGLAAGKGVTVALTLEDALASLDDMMLDKKFGDASARVVVEQYLQGEEYSLMAFVHGENVYPMEAAQDHKRAYDNDEGPNTGGMGAYSPVPHISQAVNDQSVEEIIRPIAKGMVQEGRSFTGIIFAGLMLTEEGPKTIEFNARFGDPETQVVLPRLENDLVQVMMDVLDGKDPQLTWKDESVLGVVLAAKGYPEAYDKGNELKGLDQIESGSVIHAGTYSEGDGVIRANGGRVLLVTGSGSNPTEAQQKAYEKIKNIDTENFFYRSDIGSRAIAKAGL</sequence>
<evidence type="ECO:0000256" key="12">
    <source>
        <dbReference type="ARBA" id="ARBA00042242"/>
    </source>
</evidence>
<dbReference type="PROSITE" id="PS50975">
    <property type="entry name" value="ATP_GRASP"/>
    <property type="match status" value="1"/>
</dbReference>
<dbReference type="UniPathway" id="UPA00074">
    <property type="reaction ID" value="UER00125"/>
</dbReference>
<dbReference type="GO" id="GO:0004637">
    <property type="term" value="F:phosphoribosylamine-glycine ligase activity"/>
    <property type="evidence" value="ECO:0007669"/>
    <property type="project" value="UniProtKB-UniRule"/>
</dbReference>